<keyword evidence="3" id="KW-0053">Apoptosis</keyword>
<dbReference type="GO" id="GO:0070269">
    <property type="term" value="P:pyroptotic inflammatory response"/>
    <property type="evidence" value="ECO:0007669"/>
    <property type="project" value="TreeGrafter"/>
</dbReference>
<keyword evidence="7" id="KW-0227">DNA damage</keyword>
<dbReference type="PROSITE" id="PS50234">
    <property type="entry name" value="VWFA"/>
    <property type="match status" value="1"/>
</dbReference>
<evidence type="ECO:0000256" key="13">
    <source>
        <dbReference type="ARBA" id="ARBA00023204"/>
    </source>
</evidence>
<dbReference type="InterPro" id="IPR007198">
    <property type="entry name" value="Ssl1-like"/>
</dbReference>
<dbReference type="SMART" id="SM00327">
    <property type="entry name" value="VWA"/>
    <property type="match status" value="1"/>
</dbReference>
<dbReference type="GO" id="GO:0043027">
    <property type="term" value="F:cysteine-type endopeptidase inhibitor activity involved in apoptotic process"/>
    <property type="evidence" value="ECO:0007669"/>
    <property type="project" value="InterPro"/>
</dbReference>
<dbReference type="PROSITE" id="PS50143">
    <property type="entry name" value="BIR_REPEAT_2"/>
    <property type="match status" value="3"/>
</dbReference>
<dbReference type="FunFam" id="3.40.50.300:FF:001126">
    <property type="entry name" value="Baculoviral IAP repeat-containing protein 1"/>
    <property type="match status" value="1"/>
</dbReference>
<keyword evidence="12" id="KW-0804">Transcription</keyword>
<evidence type="ECO:0000313" key="18">
    <source>
        <dbReference type="RefSeq" id="XP_019785454.1"/>
    </source>
</evidence>
<sequence>MDEEPERTKRWEGGYERTWEILKEDESGSLKATIEDILFKAKRKRVFEHHGQVRLGMMRHLYVVVDGSRTMEDQDLKPNRLTCTLKLLEYFVEEYFDQNPISQIGIIVTKSKRAEKLTELSGNSRKHIISLKKAVDMTCHGEPSLYNSLSMAMQTLKHMPGHTSREVLIIFSSLTTCDPSNIYDLIKTLKAAKIRVSVIGLSAEVRVCTVLARETGGTYHVILDESHYKELLTHHVSPPPASSSSECSLIRMGFPQHTIASLSDQDAKPSFSMAHLDSNTEPGLTLGGYFCPQCRAKYCELPVECKICGLTLVSAPHLARSYHHLFPLDAFQDIPLEEHNGERFCYACQGELKDQHKMAAQEKAPDERISQFDYALLPELSGLLGIDMLQYVKEIEKEEQKEREKMQKGFNSQMRSEAKRLKTFVTYDDYSAWTPQEMAAAGFYFTDIKSGVQCFCCSLILFGTSLQRHPMEDHKKFHPDCEFLLGKDVGNIAKYDIRVKNPENKLRRDDKARYQEEKARLKSYQKWPFYAQGTAPRELSAAGFVFTGKRDTVQCFSCGGCLGNWEDDDDPWKEHAKWFPKCEFLQSKKSSEEITRYIQSYKGFVGVTGEHFVNSWVRRDLPMASVCCNGSIFANEELRLDSFKNWPQASPVGAAALAKAGFFYMGKSDFVQCFSCGGYLYKFEEGDDPLEEHTKYFPNCQFLHNMKCSAEVIPDLQSHGELSDLTETTSESNLEESAVSSAVPEVAHGEAQWLQEAKSLSERLRKAYTSAPFCHMSLLEVSSCLATDQLLNCDLSLASKHITNTVQEPVVLPEVFANLNSVMCVEGEAGSGKTVLLKTVALLWASGCCPLLHRFQLVFYVSLGSARLDRGLANVICDQLLETEGSVTETGLWNIIQQLKNQVLFLLDDYKEMCSVPQSIERMIQRNHLSRTCLLIAVHTNRAKDIRRHLDTILEIKAFPFCNTLYILRKLFPDDLTRLRKFMVDFRINETWLGIQKTPFFVAAVCANWLRYPFCQSFDDVAVFKSYLECLFLRHKTAADLLKATVSSCGELALKGFFSSCFEFSDDDLLEVGIGEDEDLAMYLMSKFTAQRLRPVYQFLNASFQEFLAGMRLTELLDSDRQEDQDSGLHYLKQINSAMMAIGPYANFLNYVSCHSSTKAGPTIVSQLLLLVDNQETLENISENDDYLKHHPEISEQMQCLRLLWQYSPENYLSLVSKHLLALAVKTAYRSNSVAACSPFILQFLQGRTLSLSVLKLQYFFDHPESLLLLGRVQVSIRGNSLRTTDFSLLEKIFDKSQAPTIDQDYASAFELESEWKQNLVEKEETVNSFLNMQLKAPADISTGYWNLSPKQYKIPLLEVHVTGTDAVDQEMLRFLTKVFSASQHIELHLTRSTGFIESISPALEQYKASFTKCSVSQSELSAVEQELLLTLPSLESLEVSKTTHLQDQLFLSLDKFLCLKELSVNLDDKRDVFSVIPEEFLNLHHMEKLLIQILAEYGPSKLVKLIQNSPNLRVFHLQCNFFSDLESLMTVLASCKKLEEIKLTGPFFKAAPFVIVLPNFISLKILNLEHQYIPDKETAEKFAYTLGSLNNLEELILPTGDGIHQVAKLIIQQCQHLQCLRILSFFQTLDDDSVVEIAKVAINGGFQKLKNLNLSINHKITEEGYRNFFQTLDNMPNLQELTISRHFKECIKAQAITVKSLSQCVLRLPRLTRLNMLSWLLDAEDITLLNAVIERHPLSKHFTLHWKWVLPFSPIIQK</sequence>
<comment type="similarity">
    <text evidence="2">Belongs to the GTF2H2 family.</text>
</comment>
<comment type="subcellular location">
    <subcellularLocation>
        <location evidence="1">Nucleus</location>
    </subcellularLocation>
</comment>
<evidence type="ECO:0000256" key="5">
    <source>
        <dbReference type="ARBA" id="ARBA00022737"/>
    </source>
</evidence>
<feature type="domain" description="NACHT" evidence="16">
    <location>
        <begin position="821"/>
        <end position="1115"/>
    </location>
</feature>
<dbReference type="PANTHER" id="PTHR46914">
    <property type="entry name" value="BACULOVIRAL IAP REPEAT-CONTAINING PROTEIN 1"/>
    <property type="match status" value="1"/>
</dbReference>
<dbReference type="FunFam" id="1.10.1170.10:FF:000007">
    <property type="entry name" value="Baculoviral IAP repeat-containing protein 1"/>
    <property type="match status" value="1"/>
</dbReference>
<keyword evidence="10" id="KW-0067">ATP-binding</keyword>
<evidence type="ECO:0000256" key="14">
    <source>
        <dbReference type="ARBA" id="ARBA00023242"/>
    </source>
</evidence>
<dbReference type="InterPro" id="IPR002035">
    <property type="entry name" value="VWF_A"/>
</dbReference>
<dbReference type="Pfam" id="PF05729">
    <property type="entry name" value="NACHT"/>
    <property type="match status" value="1"/>
</dbReference>
<evidence type="ECO:0000313" key="17">
    <source>
        <dbReference type="Proteomes" id="UP000245320"/>
    </source>
</evidence>
<dbReference type="PROSITE" id="PS01282">
    <property type="entry name" value="BIR_REPEAT_1"/>
    <property type="match status" value="1"/>
</dbReference>
<dbReference type="CDD" id="cd00022">
    <property type="entry name" value="BIR"/>
    <property type="match status" value="3"/>
</dbReference>
<dbReference type="GO" id="GO:0006351">
    <property type="term" value="P:DNA-templated transcription"/>
    <property type="evidence" value="ECO:0007669"/>
    <property type="project" value="InterPro"/>
</dbReference>
<dbReference type="Pfam" id="PF04056">
    <property type="entry name" value="Ssl1"/>
    <property type="match status" value="1"/>
</dbReference>
<dbReference type="InterPro" id="IPR040535">
    <property type="entry name" value="NLRC4_HD"/>
</dbReference>
<protein>
    <submittedName>
        <fullName evidence="18 19">Baculoviral IAP repeat-containing protein 1 isoform X1</fullName>
    </submittedName>
</protein>
<dbReference type="InterPro" id="IPR001370">
    <property type="entry name" value="BIR_rpt"/>
</dbReference>
<dbReference type="Pfam" id="PF00653">
    <property type="entry name" value="BIR"/>
    <property type="match status" value="3"/>
</dbReference>
<dbReference type="InterPro" id="IPR053882">
    <property type="entry name" value="Nlrc4-like_WHD"/>
</dbReference>
<evidence type="ECO:0000259" key="15">
    <source>
        <dbReference type="PROSITE" id="PS50234"/>
    </source>
</evidence>
<dbReference type="InterPro" id="IPR007111">
    <property type="entry name" value="NACHT_NTPase"/>
</dbReference>
<dbReference type="SMART" id="SM00382">
    <property type="entry name" value="AAA"/>
    <property type="match status" value="1"/>
</dbReference>
<dbReference type="Gene3D" id="3.40.50.300">
    <property type="entry name" value="P-loop containing nucleotide triphosphate hydrolases"/>
    <property type="match status" value="1"/>
</dbReference>
<keyword evidence="5" id="KW-0677">Repeat</keyword>
<dbReference type="GeneID" id="101330933"/>
<evidence type="ECO:0000256" key="3">
    <source>
        <dbReference type="ARBA" id="ARBA00022703"/>
    </source>
</evidence>
<gene>
    <name evidence="18 19" type="primary">LOC101330933</name>
</gene>
<evidence type="ECO:0000256" key="12">
    <source>
        <dbReference type="ARBA" id="ARBA00023163"/>
    </source>
</evidence>
<keyword evidence="4" id="KW-0479">Metal-binding</keyword>
<dbReference type="GO" id="GO:0008270">
    <property type="term" value="F:zinc ion binding"/>
    <property type="evidence" value="ECO:0007669"/>
    <property type="project" value="UniProtKB-KW"/>
</dbReference>
<dbReference type="OrthoDB" id="4034597at2759"/>
<dbReference type="CDD" id="cd01453">
    <property type="entry name" value="vWA_transcription_factor_IIH_type"/>
    <property type="match status" value="1"/>
</dbReference>
<dbReference type="SUPFAM" id="SSF53300">
    <property type="entry name" value="vWA-like"/>
    <property type="match status" value="1"/>
</dbReference>
<dbReference type="RefSeq" id="XP_019785454.1">
    <property type="nucleotide sequence ID" value="XM_019929895.2"/>
</dbReference>
<dbReference type="GO" id="GO:0016045">
    <property type="term" value="P:detection of bacterium"/>
    <property type="evidence" value="ECO:0007669"/>
    <property type="project" value="TreeGrafter"/>
</dbReference>
<evidence type="ECO:0000256" key="7">
    <source>
        <dbReference type="ARBA" id="ARBA00022763"/>
    </source>
</evidence>
<proteinExistence type="inferred from homology"/>
<dbReference type="RefSeq" id="XP_033708811.1">
    <property type="nucleotide sequence ID" value="XM_033852920.1"/>
</dbReference>
<keyword evidence="11" id="KW-0805">Transcription regulation</keyword>
<evidence type="ECO:0000256" key="9">
    <source>
        <dbReference type="ARBA" id="ARBA00022833"/>
    </source>
</evidence>
<dbReference type="Pfam" id="PF17889">
    <property type="entry name" value="NLRC4_HD"/>
    <property type="match status" value="1"/>
</dbReference>
<dbReference type="GO" id="GO:0005524">
    <property type="term" value="F:ATP binding"/>
    <property type="evidence" value="ECO:0007669"/>
    <property type="project" value="UniProtKB-KW"/>
</dbReference>
<name>A0A2U4AXD4_TURTR</name>
<evidence type="ECO:0000259" key="16">
    <source>
        <dbReference type="PROSITE" id="PS50837"/>
    </source>
</evidence>
<evidence type="ECO:0000256" key="1">
    <source>
        <dbReference type="ARBA" id="ARBA00004123"/>
    </source>
</evidence>
<dbReference type="FunFam" id="1.10.1170.10:FF:000013">
    <property type="entry name" value="Baculoviral IAP repeat-containing protein 1"/>
    <property type="match status" value="1"/>
</dbReference>
<dbReference type="Proteomes" id="UP000245320">
    <property type="component" value="Chromosome 3"/>
</dbReference>
<dbReference type="InterPro" id="IPR027417">
    <property type="entry name" value="P-loop_NTPase"/>
</dbReference>
<dbReference type="GO" id="GO:0006915">
    <property type="term" value="P:apoptotic process"/>
    <property type="evidence" value="ECO:0007669"/>
    <property type="project" value="UniProtKB-KW"/>
</dbReference>
<keyword evidence="9" id="KW-0862">Zinc</keyword>
<dbReference type="PANTHER" id="PTHR46914:SF1">
    <property type="entry name" value="BACULOVIRAL IAP REPEAT-CONTAINING PROTEIN 1"/>
    <property type="match status" value="1"/>
</dbReference>
<dbReference type="InterPro" id="IPR028789">
    <property type="entry name" value="Naip"/>
</dbReference>
<keyword evidence="6" id="KW-0547">Nucleotide-binding</keyword>
<dbReference type="SUPFAM" id="SSF52047">
    <property type="entry name" value="RNI-like"/>
    <property type="match status" value="1"/>
</dbReference>
<dbReference type="FunFam" id="3.80.10.10:FF:000316">
    <property type="entry name" value="Baculoviral IAP repeat-containing protein 1"/>
    <property type="match status" value="1"/>
</dbReference>
<keyword evidence="8" id="KW-0863">Zinc-finger</keyword>
<dbReference type="SUPFAM" id="SSF52540">
    <property type="entry name" value="P-loop containing nucleoside triphosphate hydrolases"/>
    <property type="match status" value="1"/>
</dbReference>
<dbReference type="NCBIfam" id="TIGR00622">
    <property type="entry name" value="ssl1"/>
    <property type="match status" value="1"/>
</dbReference>
<evidence type="ECO:0000313" key="19">
    <source>
        <dbReference type="RefSeq" id="XP_033708811.1"/>
    </source>
</evidence>
<feature type="domain" description="VWFA" evidence="15">
    <location>
        <begin position="60"/>
        <end position="236"/>
    </location>
</feature>
<dbReference type="GO" id="GO:0000439">
    <property type="term" value="C:transcription factor TFIIH core complex"/>
    <property type="evidence" value="ECO:0007669"/>
    <property type="project" value="InterPro"/>
</dbReference>
<evidence type="ECO:0000256" key="10">
    <source>
        <dbReference type="ARBA" id="ARBA00022840"/>
    </source>
</evidence>
<dbReference type="InterPro" id="IPR032675">
    <property type="entry name" value="LRR_dom_sf"/>
</dbReference>
<dbReference type="GO" id="GO:0043066">
    <property type="term" value="P:negative regulation of apoptotic process"/>
    <property type="evidence" value="ECO:0007669"/>
    <property type="project" value="InterPro"/>
</dbReference>
<keyword evidence="17" id="KW-1185">Reference proteome</keyword>
<evidence type="ECO:0000256" key="4">
    <source>
        <dbReference type="ARBA" id="ARBA00022723"/>
    </source>
</evidence>
<evidence type="ECO:0000256" key="6">
    <source>
        <dbReference type="ARBA" id="ARBA00022741"/>
    </source>
</evidence>
<dbReference type="SMART" id="SM00238">
    <property type="entry name" value="BIR"/>
    <property type="match status" value="3"/>
</dbReference>
<reference evidence="18 19" key="1">
    <citation type="submission" date="2025-04" db="UniProtKB">
        <authorList>
            <consortium name="RefSeq"/>
        </authorList>
    </citation>
    <scope>IDENTIFICATION</scope>
    <source>
        <tissue evidence="18 19">Spleen</tissue>
    </source>
</reference>
<keyword evidence="14" id="KW-0539">Nucleus</keyword>
<keyword evidence="13" id="KW-0234">DNA repair</keyword>
<dbReference type="GO" id="GO:0072557">
    <property type="term" value="C:IPAF inflammasome complex"/>
    <property type="evidence" value="ECO:0007669"/>
    <property type="project" value="TreeGrafter"/>
</dbReference>
<dbReference type="Pfam" id="PF22524">
    <property type="entry name" value="WHD_Nlrc4"/>
    <property type="match status" value="1"/>
</dbReference>
<dbReference type="PROSITE" id="PS50837">
    <property type="entry name" value="NACHT"/>
    <property type="match status" value="1"/>
</dbReference>
<dbReference type="Gene3D" id="1.10.1170.10">
    <property type="entry name" value="Inhibitor Of Apoptosis Protein (2mihbC-IAP-1), Chain A"/>
    <property type="match status" value="3"/>
</dbReference>
<dbReference type="GO" id="GO:0006289">
    <property type="term" value="P:nucleotide-excision repair"/>
    <property type="evidence" value="ECO:0007669"/>
    <property type="project" value="InterPro"/>
</dbReference>
<evidence type="ECO:0000256" key="2">
    <source>
        <dbReference type="ARBA" id="ARBA00006092"/>
    </source>
</evidence>
<dbReference type="InterPro" id="IPR003593">
    <property type="entry name" value="AAA+_ATPase"/>
</dbReference>
<dbReference type="FunFam" id="3.40.50.410:FF:000015">
    <property type="entry name" value="General transcription factor IIH subunit 2"/>
    <property type="match status" value="1"/>
</dbReference>
<dbReference type="Gene3D" id="3.80.10.10">
    <property type="entry name" value="Ribonuclease Inhibitor"/>
    <property type="match status" value="1"/>
</dbReference>
<dbReference type="SUPFAM" id="SSF57924">
    <property type="entry name" value="Inhibitor of apoptosis (IAP) repeat"/>
    <property type="match status" value="3"/>
</dbReference>
<dbReference type="Gene3D" id="3.40.50.410">
    <property type="entry name" value="von Willebrand factor, type A domain"/>
    <property type="match status" value="1"/>
</dbReference>
<dbReference type="GO" id="GO:0042742">
    <property type="term" value="P:defense response to bacterium"/>
    <property type="evidence" value="ECO:0007669"/>
    <property type="project" value="TreeGrafter"/>
</dbReference>
<organism evidence="17 18">
    <name type="scientific">Tursiops truncatus</name>
    <name type="common">Atlantic bottle-nosed dolphin</name>
    <name type="synonym">Delphinus truncatus</name>
    <dbReference type="NCBI Taxonomy" id="9739"/>
    <lineage>
        <taxon>Eukaryota</taxon>
        <taxon>Metazoa</taxon>
        <taxon>Chordata</taxon>
        <taxon>Craniata</taxon>
        <taxon>Vertebrata</taxon>
        <taxon>Euteleostomi</taxon>
        <taxon>Mammalia</taxon>
        <taxon>Eutheria</taxon>
        <taxon>Laurasiatheria</taxon>
        <taxon>Artiodactyla</taxon>
        <taxon>Whippomorpha</taxon>
        <taxon>Cetacea</taxon>
        <taxon>Odontoceti</taxon>
        <taxon>Delphinidae</taxon>
        <taxon>Tursiops</taxon>
    </lineage>
</organism>
<dbReference type="InterPro" id="IPR012170">
    <property type="entry name" value="TFIIH_SSL1/p44"/>
</dbReference>
<evidence type="ECO:0000256" key="11">
    <source>
        <dbReference type="ARBA" id="ARBA00023015"/>
    </source>
</evidence>
<accession>A0A2U4AXD4</accession>
<dbReference type="InterPro" id="IPR036465">
    <property type="entry name" value="vWFA_dom_sf"/>
</dbReference>
<evidence type="ECO:0000256" key="8">
    <source>
        <dbReference type="ARBA" id="ARBA00022771"/>
    </source>
</evidence>